<dbReference type="SUPFAM" id="SSF58104">
    <property type="entry name" value="Methyl-accepting chemotaxis protein (MCP) signaling domain"/>
    <property type="match status" value="1"/>
</dbReference>
<keyword evidence="5" id="KW-1185">Reference proteome</keyword>
<dbReference type="PANTHER" id="PTHR32089:SF112">
    <property type="entry name" value="LYSOZYME-LIKE PROTEIN-RELATED"/>
    <property type="match status" value="1"/>
</dbReference>
<keyword evidence="1 2" id="KW-0807">Transducer</keyword>
<comment type="caution">
    <text evidence="4">The sequence shown here is derived from an EMBL/GenBank/DDBJ whole genome shotgun (WGS) entry which is preliminary data.</text>
</comment>
<proteinExistence type="predicted"/>
<reference evidence="4 5" key="1">
    <citation type="submission" date="2019-09" db="EMBL/GenBank/DDBJ databases">
        <authorList>
            <person name="Valk L.C."/>
        </authorList>
    </citation>
    <scope>NUCLEOTIDE SEQUENCE [LARGE SCALE GENOMIC DNA]</scope>
    <source>
        <strain evidence="4">GalUA</strain>
    </source>
</reference>
<evidence type="ECO:0000313" key="4">
    <source>
        <dbReference type="EMBL" id="KAB1439519.1"/>
    </source>
</evidence>
<dbReference type="SMART" id="SM00283">
    <property type="entry name" value="MA"/>
    <property type="match status" value="1"/>
</dbReference>
<evidence type="ECO:0000313" key="5">
    <source>
        <dbReference type="Proteomes" id="UP000461768"/>
    </source>
</evidence>
<dbReference type="OrthoDB" id="9807021at2"/>
<evidence type="ECO:0000256" key="2">
    <source>
        <dbReference type="PROSITE-ProRule" id="PRU00284"/>
    </source>
</evidence>
<evidence type="ECO:0000256" key="1">
    <source>
        <dbReference type="ARBA" id="ARBA00023224"/>
    </source>
</evidence>
<dbReference type="InterPro" id="IPR004089">
    <property type="entry name" value="MCPsignal_dom"/>
</dbReference>
<feature type="domain" description="Methyl-accepting transducer" evidence="3">
    <location>
        <begin position="113"/>
        <end position="276"/>
    </location>
</feature>
<dbReference type="InterPro" id="IPR029151">
    <property type="entry name" value="Sensor-like_sf"/>
</dbReference>
<dbReference type="Pfam" id="PF00015">
    <property type="entry name" value="MCPsignal"/>
    <property type="match status" value="1"/>
</dbReference>
<protein>
    <submittedName>
        <fullName evidence="4">Chemotaxis protein</fullName>
    </submittedName>
</protein>
<dbReference type="Gene3D" id="1.10.287.950">
    <property type="entry name" value="Methyl-accepting chemotaxis protein"/>
    <property type="match status" value="1"/>
</dbReference>
<dbReference type="Proteomes" id="UP000461768">
    <property type="component" value="Unassembled WGS sequence"/>
</dbReference>
<dbReference type="EMBL" id="WAGX01000004">
    <property type="protein sequence ID" value="KAB1439519.1"/>
    <property type="molecule type" value="Genomic_DNA"/>
</dbReference>
<gene>
    <name evidence="4" type="ORF">F7O84_03765</name>
</gene>
<sequence length="276" mass="30169">MQLNTIEEYVDAFIKISPYVQTLYEGEVSVAITDLEKFIYTNYTSKLDLKAKEGDAIPKGGAIKEAIDTGREVVKEVPSHVYGLPFKSYAVPIKNDNQVIGVIVFGKSLEKKKKLNAVSEEVVTSLNEISAALNTVSQGVQSLALMNNDLMEQSTNTKNQMEEIKNVVQVVESIASQTNLLGLNASIEAARAGENGRGFSIVAQEIRNLSNSSSESMKKIRAVIQSITSSTQIINDRITEFNDVSQNQSASLEEITASLEEISNTSKILDDLSNKL</sequence>
<dbReference type="AlphaFoldDB" id="A0A7V7QLV7"/>
<dbReference type="PROSITE" id="PS50111">
    <property type="entry name" value="CHEMOTAXIS_TRANSDUC_2"/>
    <property type="match status" value="1"/>
</dbReference>
<organism evidence="4 5">
    <name type="scientific">Candidatus Galacturonatibacter soehngenii</name>
    <dbReference type="NCBI Taxonomy" id="2307010"/>
    <lineage>
        <taxon>Bacteria</taxon>
        <taxon>Bacillati</taxon>
        <taxon>Bacillota</taxon>
        <taxon>Clostridia</taxon>
        <taxon>Lachnospirales</taxon>
        <taxon>Lachnospiraceae</taxon>
        <taxon>Candidatus Galacturonatibacter</taxon>
    </lineage>
</organism>
<dbReference type="PANTHER" id="PTHR32089">
    <property type="entry name" value="METHYL-ACCEPTING CHEMOTAXIS PROTEIN MCPB"/>
    <property type="match status" value="1"/>
</dbReference>
<reference evidence="4 5" key="2">
    <citation type="submission" date="2020-02" db="EMBL/GenBank/DDBJ databases">
        <title>Candidatus Galacturonibacter soehngenii shows hetero-acetogenic catabolism of galacturonic acid but lacks a canonical carbon monoxide dehydrogenase/acetyl-CoA synthase complex.</title>
        <authorList>
            <person name="Diender M."/>
            <person name="Stouten G.R."/>
            <person name="Petersen J.F."/>
            <person name="Nielsen P.H."/>
            <person name="Dueholm M.S."/>
            <person name="Pronk J.T."/>
            <person name="Van Loosdrecht M.C.M."/>
        </authorList>
    </citation>
    <scope>NUCLEOTIDE SEQUENCE [LARGE SCALE GENOMIC DNA]</scope>
    <source>
        <strain evidence="4">GalUA</strain>
    </source>
</reference>
<name>A0A7V7QLV7_9FIRM</name>
<evidence type="ECO:0000259" key="3">
    <source>
        <dbReference type="PROSITE" id="PS50111"/>
    </source>
</evidence>
<dbReference type="GO" id="GO:0007165">
    <property type="term" value="P:signal transduction"/>
    <property type="evidence" value="ECO:0007669"/>
    <property type="project" value="UniProtKB-KW"/>
</dbReference>
<accession>A0A7V7QLV7</accession>
<dbReference type="SUPFAM" id="SSF103190">
    <property type="entry name" value="Sensory domain-like"/>
    <property type="match status" value="1"/>
</dbReference>
<dbReference type="GO" id="GO:0016020">
    <property type="term" value="C:membrane"/>
    <property type="evidence" value="ECO:0007669"/>
    <property type="project" value="InterPro"/>
</dbReference>